<dbReference type="PANTHER" id="PTHR38795:SF1">
    <property type="entry name" value="DUF6604 DOMAIN-CONTAINING PROTEIN"/>
    <property type="match status" value="1"/>
</dbReference>
<feature type="region of interest" description="Disordered" evidence="1">
    <location>
        <begin position="34"/>
        <end position="66"/>
    </location>
</feature>
<accession>A0A2P5HUK6</accession>
<sequence length="1410" mass="160325">MLPESLRSAFQLYKRDTNAIAIWLAITANNNGRPVYSNADKTSGRKGKARKVHKPSSSNEEASSSNKKRTYLVPLQDFIPLASFIASVKPQIRVPLFLAFTIDRVIQVRTTVALVMGTNDTDSTNEESFMNHLRFVEVLKQVRDIFSQQMETQTLDISKFQTAANNTDATSGATQGPKFASRNPFNILDVYEIAEQVSGRGGTACPADLIIEYEPEPQDTYHEACLAFMSLLKAVLHQRQKVQEIWTNYKVGRVSLGPAAIGTNEAIEICRQMEEDVAAVISKGSNVVDLLVSVFKIMWQLEGQDVKIPSRRNHTNWDTYDVANLTMSHVGRILSNVVTDNLNGGLDVYNGSQGWYEKTMDRASSTNRQKYAKDTKALTEVISDIRVFGIISNKKTNEDEFTRGVQKLLDTNEVTLWQCFAAQIYLDVLYELEGAPNLAWNEMRGTTDAIKTSLDSVLDNPGDVHLVEYWREMEGSLKQLKWAASEWDNDPIARYKSQRLFPAKPNQFLQRHPLYCGVWVHEMLVRFHEAGVSFSSAFGYVHQTYQLYHALRQEKLLGALSFWRDMVSLFQMQGQQSFFVGDVPNSAQGYLDNLRLKSGLAMLDRPQGKTKGKNKRLSLSNAEQGKLKELGTMSMIFKKRFRKNSNRRDITAAYVQKVVESNGFRFVKMLDGRWDLQRAQTMPDSDRIPTRDIPASQLTVCVTMAMRAEAHELAFNYFLLHVDCFRILEEIRRAIGDDAVQRLAPESSRQKHLPSVVAMVFRDAASDKPEGLMQHATSILRNHLLKPSSMASTLGMRDLGFNTCRVGTEFHLLTTKMDNLPQFLQLPDELLTVVTCHIATAADTAALGSTCQRLRKVVCTSPVWKKHCLTTWYYWDPRHELPEKLAQPPLQTDWRQLFLQRVSSDLEAVRVFQDMISSQQMRMNRMNEIAEKGRDAQDLLLNLKDRTPEHAEDVLAKRWYADAILKMLHRSMAVDVWRRFRSAQDVTIEEALCAFDMFVLGESLGDFAAVERRFDSIAQSIRDSTPNFEDKTVRQKALLIAGYLLSEGLVGMSALAPDAANYHALRNNFITMALFTPTHTSLPLQSVAIYCAVARRCGIDATPSNFPRHVHAVVQAPPGQSIDGEPKTTGSGRDYLHVDVWQEPHQLHEDILRLRLLQNHIPVDEHDRQLGPSDGLNTLVRAARNVLVSVENGRLHQEGGDTPPDEHSQVLDPSAAQYASFWAMCLLIDEDDTSVQRRNALQVLLQIFLKHFPEDFALVRNWALPMLEGSLDYGRVEDVIDELVDTDAEPIEPKIRAAEIGEIQYRVGQHFEHRRYGYKGFIIGWDGRCEADSEWIELMQVDNLRRGRLQPFYNIVAEDKSQRYVAEENIVIDRERPSVKLLQLAGRYFKRWDDRETKFVSIIKEQYPDD</sequence>
<protein>
    <recommendedName>
        <fullName evidence="2">Hemimethylated DNA-binding domain-containing protein</fullName>
    </recommendedName>
</protein>
<dbReference type="Gene3D" id="2.30.30.390">
    <property type="entry name" value="Hemimethylated DNA-binding domain"/>
    <property type="match status" value="1"/>
</dbReference>
<proteinExistence type="predicted"/>
<dbReference type="InterPro" id="IPR032698">
    <property type="entry name" value="SirB1_N"/>
</dbReference>
<dbReference type="InParanoid" id="A0A2P5HUK6"/>
<feature type="compositionally biased region" description="Low complexity" evidence="1">
    <location>
        <begin position="56"/>
        <end position="65"/>
    </location>
</feature>
<dbReference type="Pfam" id="PF13369">
    <property type="entry name" value="Transglut_core2"/>
    <property type="match status" value="1"/>
</dbReference>
<evidence type="ECO:0000313" key="3">
    <source>
        <dbReference type="EMBL" id="POS73942.1"/>
    </source>
</evidence>
<evidence type="ECO:0000313" key="4">
    <source>
        <dbReference type="Proteomes" id="UP000094444"/>
    </source>
</evidence>
<dbReference type="Pfam" id="PF08755">
    <property type="entry name" value="YccV-like"/>
    <property type="match status" value="1"/>
</dbReference>
<evidence type="ECO:0000259" key="2">
    <source>
        <dbReference type="SMART" id="SM00992"/>
    </source>
</evidence>
<organism evidence="3 4">
    <name type="scientific">Diaporthe helianthi</name>
    <dbReference type="NCBI Taxonomy" id="158607"/>
    <lineage>
        <taxon>Eukaryota</taxon>
        <taxon>Fungi</taxon>
        <taxon>Dikarya</taxon>
        <taxon>Ascomycota</taxon>
        <taxon>Pezizomycotina</taxon>
        <taxon>Sordariomycetes</taxon>
        <taxon>Sordariomycetidae</taxon>
        <taxon>Diaporthales</taxon>
        <taxon>Diaporthaceae</taxon>
        <taxon>Diaporthe</taxon>
    </lineage>
</organism>
<keyword evidence="4" id="KW-1185">Reference proteome</keyword>
<evidence type="ECO:0000256" key="1">
    <source>
        <dbReference type="SAM" id="MobiDB-lite"/>
    </source>
</evidence>
<dbReference type="OrthoDB" id="5238236at2759"/>
<dbReference type="SUPFAM" id="SSF81383">
    <property type="entry name" value="F-box domain"/>
    <property type="match status" value="1"/>
</dbReference>
<dbReference type="InterPro" id="IPR036047">
    <property type="entry name" value="F-box-like_dom_sf"/>
</dbReference>
<dbReference type="InterPro" id="IPR011722">
    <property type="entry name" value="Hemimethylated_DNA-bd_dom"/>
</dbReference>
<dbReference type="EMBL" id="MAVT02000707">
    <property type="protein sequence ID" value="POS73942.1"/>
    <property type="molecule type" value="Genomic_DNA"/>
</dbReference>
<reference evidence="3" key="1">
    <citation type="submission" date="2017-09" db="EMBL/GenBank/DDBJ databases">
        <title>Polyketide synthases of a Diaporthe helianthi virulent isolate.</title>
        <authorList>
            <person name="Baroncelli R."/>
        </authorList>
    </citation>
    <scope>NUCLEOTIDE SEQUENCE [LARGE SCALE GENOMIC DNA]</scope>
    <source>
        <strain evidence="3">7/96</strain>
    </source>
</reference>
<dbReference type="NCBIfam" id="TIGR02097">
    <property type="entry name" value="yccV"/>
    <property type="match status" value="1"/>
</dbReference>
<dbReference type="InterPro" id="IPR036623">
    <property type="entry name" value="Hemimethylated_DNA-bd_sf"/>
</dbReference>
<comment type="caution">
    <text evidence="3">The sequence shown here is derived from an EMBL/GenBank/DDBJ whole genome shotgun (WGS) entry which is preliminary data.</text>
</comment>
<dbReference type="SMART" id="SM00992">
    <property type="entry name" value="YccV-like"/>
    <property type="match status" value="1"/>
</dbReference>
<feature type="compositionally biased region" description="Basic residues" evidence="1">
    <location>
        <begin position="44"/>
        <end position="54"/>
    </location>
</feature>
<dbReference type="SUPFAM" id="SSF141255">
    <property type="entry name" value="YccV-like"/>
    <property type="match status" value="1"/>
</dbReference>
<dbReference type="InterPro" id="IPR046539">
    <property type="entry name" value="DUF6604"/>
</dbReference>
<gene>
    <name evidence="3" type="ORF">DHEL01_v207662</name>
</gene>
<feature type="domain" description="Hemimethylated DNA-binding" evidence="2">
    <location>
        <begin position="1302"/>
        <end position="1402"/>
    </location>
</feature>
<name>A0A2P5HUK6_DIAHE</name>
<dbReference type="Pfam" id="PF20253">
    <property type="entry name" value="DUF6604"/>
    <property type="match status" value="1"/>
</dbReference>
<dbReference type="PANTHER" id="PTHR38795">
    <property type="entry name" value="DUF6604 DOMAIN-CONTAINING PROTEIN"/>
    <property type="match status" value="1"/>
</dbReference>
<dbReference type="STRING" id="158607.A0A2P5HUK6"/>
<dbReference type="GO" id="GO:0003677">
    <property type="term" value="F:DNA binding"/>
    <property type="evidence" value="ECO:0007669"/>
    <property type="project" value="InterPro"/>
</dbReference>
<dbReference type="Proteomes" id="UP000094444">
    <property type="component" value="Unassembled WGS sequence"/>
</dbReference>